<reference evidence="2" key="1">
    <citation type="journal article" date="2005" name="Nature">
        <title>The map-based sequence of the rice genome.</title>
        <authorList>
            <consortium name="International rice genome sequencing project (IRGSP)"/>
            <person name="Matsumoto T."/>
            <person name="Wu J."/>
            <person name="Kanamori H."/>
            <person name="Katayose Y."/>
            <person name="Fujisawa M."/>
            <person name="Namiki N."/>
            <person name="Mizuno H."/>
            <person name="Yamamoto K."/>
            <person name="Antonio B.A."/>
            <person name="Baba T."/>
            <person name="Sakata K."/>
            <person name="Nagamura Y."/>
            <person name="Aoki H."/>
            <person name="Arikawa K."/>
            <person name="Arita K."/>
            <person name="Bito T."/>
            <person name="Chiden Y."/>
            <person name="Fujitsuka N."/>
            <person name="Fukunaka R."/>
            <person name="Hamada M."/>
            <person name="Harada C."/>
            <person name="Hayashi A."/>
            <person name="Hijishita S."/>
            <person name="Honda M."/>
            <person name="Hosokawa S."/>
            <person name="Ichikawa Y."/>
            <person name="Idonuma A."/>
            <person name="Iijima M."/>
            <person name="Ikeda M."/>
            <person name="Ikeno M."/>
            <person name="Ito K."/>
            <person name="Ito S."/>
            <person name="Ito T."/>
            <person name="Ito Y."/>
            <person name="Ito Y."/>
            <person name="Iwabuchi A."/>
            <person name="Kamiya K."/>
            <person name="Karasawa W."/>
            <person name="Kurita K."/>
            <person name="Katagiri S."/>
            <person name="Kikuta A."/>
            <person name="Kobayashi H."/>
            <person name="Kobayashi N."/>
            <person name="Machita K."/>
            <person name="Maehara T."/>
            <person name="Masukawa M."/>
            <person name="Mizubayashi T."/>
            <person name="Mukai Y."/>
            <person name="Nagasaki H."/>
            <person name="Nagata Y."/>
            <person name="Naito S."/>
            <person name="Nakashima M."/>
            <person name="Nakama Y."/>
            <person name="Nakamichi Y."/>
            <person name="Nakamura M."/>
            <person name="Meguro A."/>
            <person name="Negishi M."/>
            <person name="Ohta I."/>
            <person name="Ohta T."/>
            <person name="Okamoto M."/>
            <person name="Ono N."/>
            <person name="Saji S."/>
            <person name="Sakaguchi M."/>
            <person name="Sakai K."/>
            <person name="Shibata M."/>
            <person name="Shimokawa T."/>
            <person name="Song J."/>
            <person name="Takazaki Y."/>
            <person name="Terasawa K."/>
            <person name="Tsugane M."/>
            <person name="Tsuji K."/>
            <person name="Ueda S."/>
            <person name="Waki K."/>
            <person name="Yamagata H."/>
            <person name="Yamamoto M."/>
            <person name="Yamamoto S."/>
            <person name="Yamane H."/>
            <person name="Yoshiki S."/>
            <person name="Yoshihara R."/>
            <person name="Yukawa K."/>
            <person name="Zhong H."/>
            <person name="Yano M."/>
            <person name="Yuan Q."/>
            <person name="Ouyang S."/>
            <person name="Liu J."/>
            <person name="Jones K.M."/>
            <person name="Gansberger K."/>
            <person name="Moffat K."/>
            <person name="Hill J."/>
            <person name="Bera J."/>
            <person name="Fadrosh D."/>
            <person name="Jin S."/>
            <person name="Johri S."/>
            <person name="Kim M."/>
            <person name="Overton L."/>
            <person name="Reardon M."/>
            <person name="Tsitrin T."/>
            <person name="Vuong H."/>
            <person name="Weaver B."/>
            <person name="Ciecko A."/>
            <person name="Tallon L."/>
            <person name="Jackson J."/>
            <person name="Pai G."/>
            <person name="Aken S.V."/>
            <person name="Utterback T."/>
            <person name="Reidmuller S."/>
            <person name="Feldblyum T."/>
            <person name="Hsiao J."/>
            <person name="Zismann V."/>
            <person name="Iobst S."/>
            <person name="de Vazeille A.R."/>
            <person name="Buell C.R."/>
            <person name="Ying K."/>
            <person name="Li Y."/>
            <person name="Lu T."/>
            <person name="Huang Y."/>
            <person name="Zhao Q."/>
            <person name="Feng Q."/>
            <person name="Zhang L."/>
            <person name="Zhu J."/>
            <person name="Weng Q."/>
            <person name="Mu J."/>
            <person name="Lu Y."/>
            <person name="Fan D."/>
            <person name="Liu Y."/>
            <person name="Guan J."/>
            <person name="Zhang Y."/>
            <person name="Yu S."/>
            <person name="Liu X."/>
            <person name="Zhang Y."/>
            <person name="Hong G."/>
            <person name="Han B."/>
            <person name="Choisne N."/>
            <person name="Demange N."/>
            <person name="Orjeda G."/>
            <person name="Samain S."/>
            <person name="Cattolico L."/>
            <person name="Pelletier E."/>
            <person name="Couloux A."/>
            <person name="Segurens B."/>
            <person name="Wincker P."/>
            <person name="D'Hont A."/>
            <person name="Scarpelli C."/>
            <person name="Weissenbach J."/>
            <person name="Salanoubat M."/>
            <person name="Quetier F."/>
            <person name="Yu Y."/>
            <person name="Kim H.R."/>
            <person name="Rambo T."/>
            <person name="Currie J."/>
            <person name="Collura K."/>
            <person name="Luo M."/>
            <person name="Yang T."/>
            <person name="Ammiraju J.S.S."/>
            <person name="Engler F."/>
            <person name="Soderlund C."/>
            <person name="Wing R.A."/>
            <person name="Palmer L.E."/>
            <person name="de la Bastide M."/>
            <person name="Spiegel L."/>
            <person name="Nascimento L."/>
            <person name="Zutavern T."/>
            <person name="O'Shaughnessy A."/>
            <person name="Dike S."/>
            <person name="Dedhia N."/>
            <person name="Preston R."/>
            <person name="Balija V."/>
            <person name="McCombie W.R."/>
            <person name="Chow T."/>
            <person name="Chen H."/>
            <person name="Chung M."/>
            <person name="Chen C."/>
            <person name="Shaw J."/>
            <person name="Wu H."/>
            <person name="Hsiao K."/>
            <person name="Chao Y."/>
            <person name="Chu M."/>
            <person name="Cheng C."/>
            <person name="Hour A."/>
            <person name="Lee P."/>
            <person name="Lin S."/>
            <person name="Lin Y."/>
            <person name="Liou J."/>
            <person name="Liu S."/>
            <person name="Hsing Y."/>
            <person name="Raghuvanshi S."/>
            <person name="Mohanty A."/>
            <person name="Bharti A.K."/>
            <person name="Gaur A."/>
            <person name="Gupta V."/>
            <person name="Kumar D."/>
            <person name="Ravi V."/>
            <person name="Vij S."/>
            <person name="Kapur A."/>
            <person name="Khurana P."/>
            <person name="Khurana P."/>
            <person name="Khurana J.P."/>
            <person name="Tyagi A.K."/>
            <person name="Gaikwad K."/>
            <person name="Singh A."/>
            <person name="Dalal V."/>
            <person name="Srivastava S."/>
            <person name="Dixit A."/>
            <person name="Pal A.K."/>
            <person name="Ghazi I.A."/>
            <person name="Yadav M."/>
            <person name="Pandit A."/>
            <person name="Bhargava A."/>
            <person name="Sureshbabu K."/>
            <person name="Batra K."/>
            <person name="Sharma T.R."/>
            <person name="Mohapatra T."/>
            <person name="Singh N.K."/>
            <person name="Messing J."/>
            <person name="Nelson A.B."/>
            <person name="Fuks G."/>
            <person name="Kavchok S."/>
            <person name="Keizer G."/>
            <person name="Linton E."/>
            <person name="Llaca V."/>
            <person name="Song R."/>
            <person name="Tanyolac B."/>
            <person name="Young S."/>
            <person name="Ho-Il K."/>
            <person name="Hahn J.H."/>
            <person name="Sangsakoo G."/>
            <person name="Vanavichit A."/>
            <person name="de Mattos Luiz.A.T."/>
            <person name="Zimmer P.D."/>
            <person name="Malone G."/>
            <person name="Dellagostin O."/>
            <person name="de Oliveira A.C."/>
            <person name="Bevan M."/>
            <person name="Bancroft I."/>
            <person name="Minx P."/>
            <person name="Cordum H."/>
            <person name="Wilson R."/>
            <person name="Cheng Z."/>
            <person name="Jin W."/>
            <person name="Jiang J."/>
            <person name="Leong S.A."/>
            <person name="Iwama H."/>
            <person name="Gojobori T."/>
            <person name="Itoh T."/>
            <person name="Niimura Y."/>
            <person name="Fujii Y."/>
            <person name="Habara T."/>
            <person name="Sakai H."/>
            <person name="Sato Y."/>
            <person name="Wilson G."/>
            <person name="Kumar K."/>
            <person name="McCouch S."/>
            <person name="Juretic N."/>
            <person name="Hoen D."/>
            <person name="Wright S."/>
            <person name="Bruskiewich R."/>
            <person name="Bureau T."/>
            <person name="Miyao A."/>
            <person name="Hirochika H."/>
            <person name="Nishikawa T."/>
            <person name="Kadowaki K."/>
            <person name="Sugiura M."/>
            <person name="Burr B."/>
            <person name="Sasaki T."/>
        </authorList>
    </citation>
    <scope>NUCLEOTIDE SEQUENCE [LARGE SCALE GENOMIC DNA]</scope>
    <source>
        <strain evidence="2">cv. Nipponbare</strain>
    </source>
</reference>
<proteinExistence type="predicted"/>
<organism evidence="1 2">
    <name type="scientific">Oryza sativa subsp. japonica</name>
    <name type="common">Rice</name>
    <dbReference type="NCBI Taxonomy" id="39947"/>
    <lineage>
        <taxon>Eukaryota</taxon>
        <taxon>Viridiplantae</taxon>
        <taxon>Streptophyta</taxon>
        <taxon>Embryophyta</taxon>
        <taxon>Tracheophyta</taxon>
        <taxon>Spermatophyta</taxon>
        <taxon>Magnoliopsida</taxon>
        <taxon>Liliopsida</taxon>
        <taxon>Poales</taxon>
        <taxon>Poaceae</taxon>
        <taxon>BOP clade</taxon>
        <taxon>Oryzoideae</taxon>
        <taxon>Oryzeae</taxon>
        <taxon>Oryzinae</taxon>
        <taxon>Oryza</taxon>
        <taxon>Oryza sativa</taxon>
    </lineage>
</organism>
<dbReference type="Proteomes" id="UP000000763">
    <property type="component" value="Chromosome 9"/>
</dbReference>
<sequence length="52" mass="5663">MEETTRGFEAAYATSAAHLCRRCILSTGAPLADLRPPLPQVPSIRRPRVVGE</sequence>
<name>Q6H4U0_ORYSJ</name>
<gene>
    <name evidence="1" type="primary">B1008E06.14</name>
</gene>
<reference evidence="2" key="2">
    <citation type="journal article" date="2008" name="Nucleic Acids Res.">
        <title>The rice annotation project database (RAP-DB): 2008 update.</title>
        <authorList>
            <consortium name="The rice annotation project (RAP)"/>
        </authorList>
    </citation>
    <scope>GENOME REANNOTATION</scope>
    <source>
        <strain evidence="2">cv. Nipponbare</strain>
    </source>
</reference>
<protein>
    <submittedName>
        <fullName evidence="1">Uncharacterized protein</fullName>
    </submittedName>
</protein>
<dbReference type="EMBL" id="AP005829">
    <property type="protein sequence ID" value="BAD26259.1"/>
    <property type="molecule type" value="Genomic_DNA"/>
</dbReference>
<dbReference type="AlphaFoldDB" id="Q6H4U0"/>
<evidence type="ECO:0000313" key="2">
    <source>
        <dbReference type="Proteomes" id="UP000000763"/>
    </source>
</evidence>
<evidence type="ECO:0000313" key="1">
    <source>
        <dbReference type="EMBL" id="BAD26259.1"/>
    </source>
</evidence>
<accession>Q6H4U0</accession>